<organism evidence="1 2">
    <name type="scientific">Crotalaria pallida</name>
    <name type="common">Smooth rattlebox</name>
    <name type="synonym">Crotalaria striata</name>
    <dbReference type="NCBI Taxonomy" id="3830"/>
    <lineage>
        <taxon>Eukaryota</taxon>
        <taxon>Viridiplantae</taxon>
        <taxon>Streptophyta</taxon>
        <taxon>Embryophyta</taxon>
        <taxon>Tracheophyta</taxon>
        <taxon>Spermatophyta</taxon>
        <taxon>Magnoliopsida</taxon>
        <taxon>eudicotyledons</taxon>
        <taxon>Gunneridae</taxon>
        <taxon>Pentapetalae</taxon>
        <taxon>rosids</taxon>
        <taxon>fabids</taxon>
        <taxon>Fabales</taxon>
        <taxon>Fabaceae</taxon>
        <taxon>Papilionoideae</taxon>
        <taxon>50 kb inversion clade</taxon>
        <taxon>genistoids sensu lato</taxon>
        <taxon>core genistoids</taxon>
        <taxon>Crotalarieae</taxon>
        <taxon>Crotalaria</taxon>
    </lineage>
</organism>
<proteinExistence type="predicted"/>
<comment type="caution">
    <text evidence="1">The sequence shown here is derived from an EMBL/GenBank/DDBJ whole genome shotgun (WGS) entry which is preliminary data.</text>
</comment>
<dbReference type="Proteomes" id="UP001372338">
    <property type="component" value="Unassembled WGS sequence"/>
</dbReference>
<dbReference type="EMBL" id="JAYWIO010000002">
    <property type="protein sequence ID" value="KAK7282218.1"/>
    <property type="molecule type" value="Genomic_DNA"/>
</dbReference>
<keyword evidence="2" id="KW-1185">Reference proteome</keyword>
<sequence>MSTAASSPSVSEAVIPSRSVHSMQISPIFVLFQSKYAQWTSEWGKTKFSATWPWGPDKGINGKRSMNMRNIRADIMLFGNIALLLVCSNYCDGLDAKG</sequence>
<reference evidence="1 2" key="1">
    <citation type="submission" date="2024-01" db="EMBL/GenBank/DDBJ databases">
        <title>The genomes of 5 underutilized Papilionoideae crops provide insights into root nodulation and disease resistanc.</title>
        <authorList>
            <person name="Yuan L."/>
        </authorList>
    </citation>
    <scope>NUCLEOTIDE SEQUENCE [LARGE SCALE GENOMIC DNA]</scope>
    <source>
        <strain evidence="1">ZHUSHIDOU_FW_LH</strain>
        <tissue evidence="1">Leaf</tissue>
    </source>
</reference>
<protein>
    <submittedName>
        <fullName evidence="1">Uncharacterized protein</fullName>
    </submittedName>
</protein>
<evidence type="ECO:0000313" key="2">
    <source>
        <dbReference type="Proteomes" id="UP001372338"/>
    </source>
</evidence>
<dbReference type="AlphaFoldDB" id="A0AAN9IIK8"/>
<accession>A0AAN9IIK8</accession>
<evidence type="ECO:0000313" key="1">
    <source>
        <dbReference type="EMBL" id="KAK7282218.1"/>
    </source>
</evidence>
<gene>
    <name evidence="1" type="ORF">RIF29_10838</name>
</gene>
<name>A0AAN9IIK8_CROPI</name>